<keyword evidence="3" id="KW-1185">Reference proteome</keyword>
<name>A0A8H4RS84_9HELO</name>
<protein>
    <submittedName>
        <fullName evidence="2">Uncharacterized protein</fullName>
    </submittedName>
</protein>
<organism evidence="2 3">
    <name type="scientific">Cudoniella acicularis</name>
    <dbReference type="NCBI Taxonomy" id="354080"/>
    <lineage>
        <taxon>Eukaryota</taxon>
        <taxon>Fungi</taxon>
        <taxon>Dikarya</taxon>
        <taxon>Ascomycota</taxon>
        <taxon>Pezizomycotina</taxon>
        <taxon>Leotiomycetes</taxon>
        <taxon>Helotiales</taxon>
        <taxon>Tricladiaceae</taxon>
        <taxon>Cudoniella</taxon>
    </lineage>
</organism>
<accession>A0A8H4RS84</accession>
<evidence type="ECO:0000313" key="3">
    <source>
        <dbReference type="Proteomes" id="UP000566819"/>
    </source>
</evidence>
<gene>
    <name evidence="2" type="ORF">G7Y89_g2990</name>
</gene>
<dbReference type="AlphaFoldDB" id="A0A8H4RS84"/>
<comment type="caution">
    <text evidence="2">The sequence shown here is derived from an EMBL/GenBank/DDBJ whole genome shotgun (WGS) entry which is preliminary data.</text>
</comment>
<feature type="region of interest" description="Disordered" evidence="1">
    <location>
        <begin position="117"/>
        <end position="137"/>
    </location>
</feature>
<sequence length="190" mass="20736">MSSKIPKAVLAALAQKVRESPEKLKNLTFADATASLTAVKTEDLRFDVHKNTQNPNMATGIIQANSEAKNKAVKGFIKGSSGGHKGTHQIIGEKIRFVLGSNFNVEAVASAIEKGGVDDGEAATGSATGDTSSESSWTWSTEHGRYYRMKSDETYEWSAASEAASDGEWTWSPEHRRYYRRKADGTDEWS</sequence>
<dbReference type="OrthoDB" id="4367412at2759"/>
<proteinExistence type="predicted"/>
<reference evidence="2 3" key="1">
    <citation type="submission" date="2020-03" db="EMBL/GenBank/DDBJ databases">
        <title>Draft Genome Sequence of Cudoniella acicularis.</title>
        <authorList>
            <person name="Buettner E."/>
            <person name="Kellner H."/>
        </authorList>
    </citation>
    <scope>NUCLEOTIDE SEQUENCE [LARGE SCALE GENOMIC DNA]</scope>
    <source>
        <strain evidence="2 3">DSM 108380</strain>
    </source>
</reference>
<evidence type="ECO:0000313" key="2">
    <source>
        <dbReference type="EMBL" id="KAF4635104.1"/>
    </source>
</evidence>
<evidence type="ECO:0000256" key="1">
    <source>
        <dbReference type="SAM" id="MobiDB-lite"/>
    </source>
</evidence>
<dbReference type="Proteomes" id="UP000566819">
    <property type="component" value="Unassembled WGS sequence"/>
</dbReference>
<dbReference type="EMBL" id="JAAMPI010000141">
    <property type="protein sequence ID" value="KAF4635104.1"/>
    <property type="molecule type" value="Genomic_DNA"/>
</dbReference>